<reference evidence="1 2" key="1">
    <citation type="submission" date="2015-07" db="EMBL/GenBank/DDBJ databases">
        <title>Comparative genomics of the Sigatoka disease complex on banana suggests a link between parallel evolutionary changes in Pseudocercospora fijiensis and Pseudocercospora eumusae and increased virulence on the banana host.</title>
        <authorList>
            <person name="Chang T.-C."/>
            <person name="Salvucci A."/>
            <person name="Crous P.W."/>
            <person name="Stergiopoulos I."/>
        </authorList>
    </citation>
    <scope>NUCLEOTIDE SEQUENCE [LARGE SCALE GENOMIC DNA]</scope>
    <source>
        <strain evidence="1 2">CBS 114824</strain>
    </source>
</reference>
<comment type="caution">
    <text evidence="1">The sequence shown here is derived from an EMBL/GenBank/DDBJ whole genome shotgun (WGS) entry which is preliminary data.</text>
</comment>
<keyword evidence="2" id="KW-1185">Reference proteome</keyword>
<evidence type="ECO:0008006" key="3">
    <source>
        <dbReference type="Google" id="ProtNLM"/>
    </source>
</evidence>
<evidence type="ECO:0000313" key="2">
    <source>
        <dbReference type="Proteomes" id="UP000070133"/>
    </source>
</evidence>
<sequence>MSARVVASIRPLLESETEKDVIVEAAKALGKHGDSKTIVKIPNAKNESRRILVARIRPLLKNEVEKDIIVEAAKAPREHGDGKTMVKIPNAKTDAEFYSFKCNSVYDQHATQQDIFEDEGKSTRVEKRSLARHANTQLDSSYTLSRALAITILLSPFTRPKATVVCGYPPLLSRHFCSDPTVTPSLGQDVLCEARLVATPA</sequence>
<accession>A0A139GXV9</accession>
<organism evidence="1 2">
    <name type="scientific">Pseudocercospora eumusae</name>
    <dbReference type="NCBI Taxonomy" id="321146"/>
    <lineage>
        <taxon>Eukaryota</taxon>
        <taxon>Fungi</taxon>
        <taxon>Dikarya</taxon>
        <taxon>Ascomycota</taxon>
        <taxon>Pezizomycotina</taxon>
        <taxon>Dothideomycetes</taxon>
        <taxon>Dothideomycetidae</taxon>
        <taxon>Mycosphaerellales</taxon>
        <taxon>Mycosphaerellaceae</taxon>
        <taxon>Pseudocercospora</taxon>
    </lineage>
</organism>
<evidence type="ECO:0000313" key="1">
    <source>
        <dbReference type="EMBL" id="KXS94968.1"/>
    </source>
</evidence>
<protein>
    <recommendedName>
        <fullName evidence="3">Kinesin motor domain-containing protein</fullName>
    </recommendedName>
</protein>
<proteinExistence type="predicted"/>
<gene>
    <name evidence="1" type="ORF">AC578_5848</name>
</gene>
<name>A0A139GXV9_9PEZI</name>
<dbReference type="OrthoDB" id="3176171at2759"/>
<dbReference type="Gene3D" id="3.40.850.10">
    <property type="entry name" value="Kinesin motor domain"/>
    <property type="match status" value="1"/>
</dbReference>
<dbReference type="Proteomes" id="UP000070133">
    <property type="component" value="Unassembled WGS sequence"/>
</dbReference>
<dbReference type="STRING" id="321146.A0A139GXV9"/>
<dbReference type="EMBL" id="LFZN01000243">
    <property type="protein sequence ID" value="KXS94968.1"/>
    <property type="molecule type" value="Genomic_DNA"/>
</dbReference>
<dbReference type="InterPro" id="IPR036961">
    <property type="entry name" value="Kinesin_motor_dom_sf"/>
</dbReference>
<dbReference type="AlphaFoldDB" id="A0A139GXV9"/>